<reference evidence="13 14" key="1">
    <citation type="journal article" date="2023" name="Cell">
        <title>Genetic manipulation of Patescibacteria provides mechanistic insights into microbial dark matter and the epibiotic lifestyle.</title>
        <authorList>
            <person name="Wang Y."/>
            <person name="Gallagher L.A."/>
            <person name="Andrade P.A."/>
            <person name="Liu A."/>
            <person name="Humphreys I.R."/>
            <person name="Turkarslan S."/>
            <person name="Cutler K.J."/>
            <person name="Arrieta-Ortiz M.L."/>
            <person name="Li Y."/>
            <person name="Radey M.C."/>
            <person name="McLean J.S."/>
            <person name="Cong Q."/>
            <person name="Baker D."/>
            <person name="Baliga N.S."/>
            <person name="Peterson S.B."/>
            <person name="Mougous J.D."/>
        </authorList>
    </citation>
    <scope>NUCLEOTIDE SEQUENCE [LARGE SCALE GENOMIC DNA]</scope>
    <source>
        <strain evidence="13 14">ML1</strain>
    </source>
</reference>
<keyword evidence="8 11" id="KW-0520">NAD</keyword>
<keyword evidence="6 11" id="KW-0862">Zinc</keyword>
<evidence type="ECO:0000256" key="6">
    <source>
        <dbReference type="ARBA" id="ARBA00022833"/>
    </source>
</evidence>
<dbReference type="InterPro" id="IPR036420">
    <property type="entry name" value="BRCT_dom_sf"/>
</dbReference>
<sequence>MTRSRLNEIKKLLSKYSYEYYALDQPSVSDAVYDSLMSELKQIEAAHPAWITPDSPTQRVGNKLSDGFAKVRHPRRMVSLNDVFDKDDVVAWVNRIDKLLPAENHEFFADIKMDGLACALIYLDGIFTQAVTRGDSFVGEDVTNNVRTIKNVPLRLHEAEGYEIFLRGRTEIRGEIVMLKKDFTVLNEQRRVAGKPEFANPRNLAAGTIRQLDPRLVAERPLHFRGYDIIRDNAGDVPTNSFVYQALTALGITRNKQASVFTDIAGVMNFVNEWDEKRQKLPFNTDGLVIKINDRMRFDELGLVGKNPRGAVAYKYAAEQATTIVRDIVISIGRTGAATPVAVFDPVVVAGTTVQHASLHNADEIARLDVRRGDTVVVFKAGDIIPQIEAVLVELRPKDTRPIDYPAELARQYPELKFVRPEGEAVYRVKGLSGPLILKRALKHFASKGALDIDTLGEKNVEALVDAELVRDLADIYTLAKEQLLTLERFADISAQKLIDAIAAKKQPTLERFVYGLGIRHVGAQTAIDLVNHFESLDRLAQAGLDELQSVDGVGAVVAESIVAWFADEDNAALLEKFTLLGVTPIYKVRQGELAGKNFVITGALQSMSRNQAAEKIRALGGTFQTSVGKDTTYLVAGGKVGASKLARAEKYGTKVIDELNLLNLLESSGK</sequence>
<dbReference type="EC" id="6.5.1.2" evidence="11"/>
<name>A0ABY8WW85_9BACT</name>
<evidence type="ECO:0000256" key="2">
    <source>
        <dbReference type="ARBA" id="ARBA00022598"/>
    </source>
</evidence>
<dbReference type="PANTHER" id="PTHR23389">
    <property type="entry name" value="CHROMOSOME TRANSMISSION FIDELITY FACTOR 18"/>
    <property type="match status" value="1"/>
</dbReference>
<keyword evidence="4 11" id="KW-0479">Metal-binding</keyword>
<keyword evidence="2 11" id="KW-0436">Ligase</keyword>
<comment type="cofactor">
    <cofactor evidence="11">
        <name>Mg(2+)</name>
        <dbReference type="ChEBI" id="CHEBI:18420"/>
    </cofactor>
    <cofactor evidence="11">
        <name>Mn(2+)</name>
        <dbReference type="ChEBI" id="CHEBI:29035"/>
    </cofactor>
</comment>
<evidence type="ECO:0000313" key="14">
    <source>
        <dbReference type="Proteomes" id="UP001177295"/>
    </source>
</evidence>
<dbReference type="HAMAP" id="MF_01588">
    <property type="entry name" value="DNA_ligase_A"/>
    <property type="match status" value="1"/>
</dbReference>
<dbReference type="SMART" id="SM00278">
    <property type="entry name" value="HhH1"/>
    <property type="match status" value="2"/>
</dbReference>
<feature type="binding site" evidence="11">
    <location>
        <begin position="30"/>
        <end position="34"/>
    </location>
    <ligand>
        <name>NAD(+)</name>
        <dbReference type="ChEBI" id="CHEBI:57540"/>
    </ligand>
</feature>
<dbReference type="CDD" id="cd17748">
    <property type="entry name" value="BRCT_DNA_ligase_like"/>
    <property type="match status" value="1"/>
</dbReference>
<feature type="domain" description="BRCT" evidence="12">
    <location>
        <begin position="589"/>
        <end position="671"/>
    </location>
</feature>
<keyword evidence="5 11" id="KW-0227">DNA damage</keyword>
<accession>A0ABY8WW85</accession>
<dbReference type="NCBIfam" id="NF005932">
    <property type="entry name" value="PRK07956.1"/>
    <property type="match status" value="1"/>
</dbReference>
<dbReference type="GO" id="GO:0016874">
    <property type="term" value="F:ligase activity"/>
    <property type="evidence" value="ECO:0007669"/>
    <property type="project" value="UniProtKB-KW"/>
</dbReference>
<dbReference type="Gene3D" id="1.10.150.20">
    <property type="entry name" value="5' to 3' exonuclease, C-terminal subdomain"/>
    <property type="match status" value="2"/>
</dbReference>
<comment type="function">
    <text evidence="1 11">DNA ligase that catalyzes the formation of phosphodiester linkages between 5'-phosphoryl and 3'-hydroxyl groups in double-stranded DNA using NAD as a coenzyme and as the energy source for the reaction. It is essential for DNA replication and repair of damaged DNA.</text>
</comment>
<dbReference type="Proteomes" id="UP001177295">
    <property type="component" value="Chromosome"/>
</dbReference>
<dbReference type="Gene3D" id="2.40.50.140">
    <property type="entry name" value="Nucleic acid-binding proteins"/>
    <property type="match status" value="1"/>
</dbReference>
<evidence type="ECO:0000256" key="11">
    <source>
        <dbReference type="HAMAP-Rule" id="MF_01588"/>
    </source>
</evidence>
<comment type="caution">
    <text evidence="11">Lacks conserved residue(s) required for the propagation of feature annotation.</text>
</comment>
<proteinExistence type="inferred from homology"/>
<keyword evidence="11" id="KW-0464">Manganese</keyword>
<feature type="binding site" evidence="11">
    <location>
        <position position="110"/>
    </location>
    <ligand>
        <name>NAD(+)</name>
        <dbReference type="ChEBI" id="CHEBI:57540"/>
    </ligand>
</feature>
<dbReference type="PIRSF" id="PIRSF001604">
    <property type="entry name" value="LigA"/>
    <property type="match status" value="1"/>
</dbReference>
<dbReference type="Pfam" id="PF12826">
    <property type="entry name" value="HHH_2"/>
    <property type="match status" value="1"/>
</dbReference>
<organism evidence="13 14">
    <name type="scientific">Candidatus Southlakia epibionticum</name>
    <dbReference type="NCBI Taxonomy" id="3043284"/>
    <lineage>
        <taxon>Bacteria</taxon>
        <taxon>Candidatus Saccharimonadota</taxon>
        <taxon>Candidatus Saccharimonadia</taxon>
        <taxon>Candidatus Saccharimonadales</taxon>
        <taxon>Candidatus Saccharimonadaceae</taxon>
        <taxon>Candidatus Southlakia</taxon>
    </lineage>
</organism>
<dbReference type="InterPro" id="IPR003583">
    <property type="entry name" value="Hlx-hairpin-Hlx_DNA-bd_motif"/>
</dbReference>
<dbReference type="SUPFAM" id="SSF56091">
    <property type="entry name" value="DNA ligase/mRNA capping enzyme, catalytic domain"/>
    <property type="match status" value="1"/>
</dbReference>
<dbReference type="SUPFAM" id="SSF52113">
    <property type="entry name" value="BRCT domain"/>
    <property type="match status" value="1"/>
</dbReference>
<dbReference type="Pfam" id="PF03120">
    <property type="entry name" value="OB_DNA_ligase"/>
    <property type="match status" value="1"/>
</dbReference>
<dbReference type="SMART" id="SM00532">
    <property type="entry name" value="LIGANc"/>
    <property type="match status" value="1"/>
</dbReference>
<dbReference type="Pfam" id="PF01653">
    <property type="entry name" value="DNA_ligase_aden"/>
    <property type="match status" value="1"/>
</dbReference>
<dbReference type="SUPFAM" id="SSF47781">
    <property type="entry name" value="RuvA domain 2-like"/>
    <property type="match status" value="1"/>
</dbReference>
<keyword evidence="14" id="KW-1185">Reference proteome</keyword>
<protein>
    <recommendedName>
        <fullName evidence="11">DNA ligase</fullName>
        <ecNumber evidence="11">6.5.1.2</ecNumber>
    </recommendedName>
    <alternativeName>
        <fullName evidence="11">Polydeoxyribonucleotide synthase [NAD(+)]</fullName>
    </alternativeName>
</protein>
<dbReference type="InterPro" id="IPR041663">
    <property type="entry name" value="DisA/LigA_HHH"/>
</dbReference>
<dbReference type="PANTHER" id="PTHR23389:SF9">
    <property type="entry name" value="DNA LIGASE"/>
    <property type="match status" value="1"/>
</dbReference>
<feature type="binding site" evidence="11">
    <location>
        <position position="133"/>
    </location>
    <ligand>
        <name>NAD(+)</name>
        <dbReference type="ChEBI" id="CHEBI:57540"/>
    </ligand>
</feature>
<dbReference type="Gene3D" id="3.30.470.30">
    <property type="entry name" value="DNA ligase/mRNA capping enzyme"/>
    <property type="match status" value="1"/>
</dbReference>
<dbReference type="Pfam" id="PF14520">
    <property type="entry name" value="HHH_5"/>
    <property type="match status" value="1"/>
</dbReference>
<dbReference type="InterPro" id="IPR013839">
    <property type="entry name" value="DNAligase_adenylation"/>
</dbReference>
<dbReference type="Gene3D" id="3.40.50.10190">
    <property type="entry name" value="BRCT domain"/>
    <property type="match status" value="1"/>
</dbReference>
<evidence type="ECO:0000256" key="10">
    <source>
        <dbReference type="ARBA" id="ARBA00034005"/>
    </source>
</evidence>
<feature type="active site" description="N6-AMP-lysine intermediate" evidence="11">
    <location>
        <position position="112"/>
    </location>
</feature>
<dbReference type="SMART" id="SM00292">
    <property type="entry name" value="BRCT"/>
    <property type="match status" value="1"/>
</dbReference>
<comment type="catalytic activity">
    <reaction evidence="10 11">
        <text>NAD(+) + (deoxyribonucleotide)n-3'-hydroxyl + 5'-phospho-(deoxyribonucleotide)m = (deoxyribonucleotide)n+m + AMP + beta-nicotinamide D-nucleotide.</text>
        <dbReference type="EC" id="6.5.1.2"/>
    </reaction>
</comment>
<evidence type="ECO:0000256" key="3">
    <source>
        <dbReference type="ARBA" id="ARBA00022705"/>
    </source>
</evidence>
<keyword evidence="3 11" id="KW-0235">DNA replication</keyword>
<comment type="similarity">
    <text evidence="11">Belongs to the NAD-dependent DNA ligase family. LigA subfamily.</text>
</comment>
<dbReference type="SUPFAM" id="SSF50249">
    <property type="entry name" value="Nucleic acid-binding proteins"/>
    <property type="match status" value="1"/>
</dbReference>
<evidence type="ECO:0000256" key="5">
    <source>
        <dbReference type="ARBA" id="ARBA00022763"/>
    </source>
</evidence>
<dbReference type="InterPro" id="IPR001679">
    <property type="entry name" value="DNA_ligase"/>
</dbReference>
<evidence type="ECO:0000256" key="8">
    <source>
        <dbReference type="ARBA" id="ARBA00023027"/>
    </source>
</evidence>
<evidence type="ECO:0000259" key="12">
    <source>
        <dbReference type="PROSITE" id="PS50172"/>
    </source>
</evidence>
<dbReference type="RefSeq" id="WP_376753777.1">
    <property type="nucleotide sequence ID" value="NZ_CP124550.1"/>
</dbReference>
<dbReference type="InterPro" id="IPR004150">
    <property type="entry name" value="NAD_DNA_ligase_OB"/>
</dbReference>
<feature type="binding site" evidence="11">
    <location>
        <position position="175"/>
    </location>
    <ligand>
        <name>NAD(+)</name>
        <dbReference type="ChEBI" id="CHEBI:57540"/>
    </ligand>
</feature>
<dbReference type="InterPro" id="IPR013840">
    <property type="entry name" value="DNAligase_N"/>
</dbReference>
<dbReference type="CDD" id="cd00114">
    <property type="entry name" value="LIGANc"/>
    <property type="match status" value="1"/>
</dbReference>
<evidence type="ECO:0000256" key="1">
    <source>
        <dbReference type="ARBA" id="ARBA00004067"/>
    </source>
</evidence>
<feature type="binding site" evidence="11">
    <location>
        <position position="315"/>
    </location>
    <ligand>
        <name>NAD(+)</name>
        <dbReference type="ChEBI" id="CHEBI:57540"/>
    </ligand>
</feature>
<dbReference type="InterPro" id="IPR001357">
    <property type="entry name" value="BRCT_dom"/>
</dbReference>
<gene>
    <name evidence="11 13" type="primary">ligA</name>
    <name evidence="13" type="ORF">SEML1_0629</name>
</gene>
<dbReference type="NCBIfam" id="TIGR00575">
    <property type="entry name" value="dnlj"/>
    <property type="match status" value="1"/>
</dbReference>
<dbReference type="InterPro" id="IPR010994">
    <property type="entry name" value="RuvA_2-like"/>
</dbReference>
<dbReference type="EMBL" id="CP124550">
    <property type="protein sequence ID" value="WIO46241.1"/>
    <property type="molecule type" value="Genomic_DNA"/>
</dbReference>
<dbReference type="InterPro" id="IPR012340">
    <property type="entry name" value="NA-bd_OB-fold"/>
</dbReference>
<evidence type="ECO:0000313" key="13">
    <source>
        <dbReference type="EMBL" id="WIO46241.1"/>
    </source>
</evidence>
<dbReference type="PROSITE" id="PS50172">
    <property type="entry name" value="BRCT"/>
    <property type="match status" value="1"/>
</dbReference>
<evidence type="ECO:0000256" key="7">
    <source>
        <dbReference type="ARBA" id="ARBA00022842"/>
    </source>
</evidence>
<evidence type="ECO:0000256" key="9">
    <source>
        <dbReference type="ARBA" id="ARBA00023204"/>
    </source>
</evidence>
<dbReference type="Gene3D" id="1.10.287.610">
    <property type="entry name" value="Helix hairpin bin"/>
    <property type="match status" value="1"/>
</dbReference>
<keyword evidence="9 11" id="KW-0234">DNA repair</keyword>
<evidence type="ECO:0000256" key="4">
    <source>
        <dbReference type="ARBA" id="ARBA00022723"/>
    </source>
</evidence>
<keyword evidence="7 11" id="KW-0460">Magnesium</keyword>
<feature type="binding site" evidence="11">
    <location>
        <position position="291"/>
    </location>
    <ligand>
        <name>NAD(+)</name>
        <dbReference type="ChEBI" id="CHEBI:57540"/>
    </ligand>
</feature>
<dbReference type="Pfam" id="PF00533">
    <property type="entry name" value="BRCT"/>
    <property type="match status" value="1"/>
</dbReference>
<feature type="binding site" evidence="11">
    <location>
        <begin position="79"/>
        <end position="80"/>
    </location>
    <ligand>
        <name>NAD(+)</name>
        <dbReference type="ChEBI" id="CHEBI:57540"/>
    </ligand>
</feature>